<comment type="caution">
    <text evidence="15">The sequence shown here is derived from an EMBL/GenBank/DDBJ whole genome shotgun (WGS) entry which is preliminary data.</text>
</comment>
<dbReference type="PANTHER" id="PTHR43345">
    <property type="entry name" value="3-ISOPROPYLMALATE DEHYDRATASE SMALL SUBUNIT 2-RELATED-RELATED"/>
    <property type="match status" value="1"/>
</dbReference>
<keyword evidence="11" id="KW-0100">Branched-chain amino acid biosynthesis</keyword>
<dbReference type="Proteomes" id="UP001500655">
    <property type="component" value="Unassembled WGS sequence"/>
</dbReference>
<evidence type="ECO:0000256" key="7">
    <source>
        <dbReference type="ARBA" id="ARBA00017233"/>
    </source>
</evidence>
<name>A0ABN2KY36_9ACTN</name>
<evidence type="ECO:0000256" key="1">
    <source>
        <dbReference type="ARBA" id="ARBA00000491"/>
    </source>
</evidence>
<sequence length="542" mass="59315">MTRIEARAMPLGRDYVDTDVIAPQSELLVVDSAGLADAAFLTWRRNPDGTPTDSVLNDARYQGARILITGDTFGCGSSREHAVWALQGLGYEAVLAVGFGEIFERNAARNGLAPVVVSRETLDQLLDQVREDPTALLTIDLAEGTVTAGGVAHEATLSADAHRFVVEGYDEIRQTLAILDEAPRPAAPERPWNTFPDGLLASWHERAGVRAMPHRLLTEELEKGLSLFPRKLMPYLDHPLVAELPMERQEELVARRLYDYLFFVVNLEAQVVNRGTRIVALDELELGLPQQLRLDGWKIYCDEAYHAVSGVDLLNQVERASRIPALPYDFAPVMDRLRAAGRELGAVLPGLDHLLEVVVFETVVTELLTDIPLDETVVPTIRQVVADHAADERVHHAYFSVFFNRLWGVLEPRQRELAARSLPAMITACLAPDLSAVRRSLSAAGLSAAAVDQTIGETYPTERIHGDIRRAARKTIRMFLAHDVVDLPGAADAFEAAGLLPATARGGNPPLPRGAAPENHRTELSVCAGSLVWSTSESGRAT</sequence>
<evidence type="ECO:0000256" key="2">
    <source>
        <dbReference type="ARBA" id="ARBA00002695"/>
    </source>
</evidence>
<evidence type="ECO:0000256" key="5">
    <source>
        <dbReference type="ARBA" id="ARBA00011271"/>
    </source>
</evidence>
<dbReference type="Gene3D" id="1.10.620.20">
    <property type="entry name" value="Ribonucleotide Reductase, subunit A"/>
    <property type="match status" value="1"/>
</dbReference>
<protein>
    <recommendedName>
        <fullName evidence="7">3-isopropylmalate dehydratase small subunit</fullName>
        <ecNumber evidence="6">4.2.1.33</ecNumber>
    </recommendedName>
    <alternativeName>
        <fullName evidence="12">Alpha-IPM isomerase</fullName>
    </alternativeName>
    <alternativeName>
        <fullName evidence="13">Isopropylmalate isomerase</fullName>
    </alternativeName>
</protein>
<dbReference type="InterPro" id="IPR000573">
    <property type="entry name" value="AconitaseA/IPMdHydase_ssu_swvl"/>
</dbReference>
<keyword evidence="8" id="KW-0432">Leucine biosynthesis</keyword>
<comment type="pathway">
    <text evidence="3">Amino-acid biosynthesis; L-leucine biosynthesis; L-leucine from 3-methyl-2-oxobutanoate: step 2/4.</text>
</comment>
<dbReference type="Pfam" id="PF00694">
    <property type="entry name" value="Aconitase_C"/>
    <property type="match status" value="1"/>
</dbReference>
<evidence type="ECO:0000256" key="12">
    <source>
        <dbReference type="ARBA" id="ARBA00031631"/>
    </source>
</evidence>
<dbReference type="EC" id="4.2.1.33" evidence="6"/>
<comment type="catalytic activity">
    <reaction evidence="1">
        <text>(2R,3S)-3-isopropylmalate = (2S)-2-isopropylmalate</text>
        <dbReference type="Rhea" id="RHEA:32287"/>
        <dbReference type="ChEBI" id="CHEBI:1178"/>
        <dbReference type="ChEBI" id="CHEBI:35121"/>
        <dbReference type="EC" id="4.2.1.33"/>
    </reaction>
</comment>
<reference evidence="15 16" key="1">
    <citation type="journal article" date="2019" name="Int. J. Syst. Evol. Microbiol.">
        <title>The Global Catalogue of Microorganisms (GCM) 10K type strain sequencing project: providing services to taxonomists for standard genome sequencing and annotation.</title>
        <authorList>
            <consortium name="The Broad Institute Genomics Platform"/>
            <consortium name="The Broad Institute Genome Sequencing Center for Infectious Disease"/>
            <person name="Wu L."/>
            <person name="Ma J."/>
        </authorList>
    </citation>
    <scope>NUCLEOTIDE SEQUENCE [LARGE SCALE GENOMIC DNA]</scope>
    <source>
        <strain evidence="15 16">JCM 13249</strain>
    </source>
</reference>
<evidence type="ECO:0000256" key="9">
    <source>
        <dbReference type="ARBA" id="ARBA00022605"/>
    </source>
</evidence>
<gene>
    <name evidence="15" type="ORF">GCM10009681_43840</name>
</gene>
<dbReference type="InterPro" id="IPR012348">
    <property type="entry name" value="RNR-like"/>
</dbReference>
<dbReference type="Gene3D" id="3.20.19.10">
    <property type="entry name" value="Aconitase, domain 4"/>
    <property type="match status" value="1"/>
</dbReference>
<evidence type="ECO:0000256" key="13">
    <source>
        <dbReference type="ARBA" id="ARBA00033368"/>
    </source>
</evidence>
<evidence type="ECO:0000256" key="11">
    <source>
        <dbReference type="ARBA" id="ARBA00023304"/>
    </source>
</evidence>
<evidence type="ECO:0000256" key="4">
    <source>
        <dbReference type="ARBA" id="ARBA00009845"/>
    </source>
</evidence>
<comment type="similarity">
    <text evidence="4">Belongs to the LeuD family. LeuD type 1 subfamily.</text>
</comment>
<dbReference type="SUPFAM" id="SSF52016">
    <property type="entry name" value="LeuD/IlvD-like"/>
    <property type="match status" value="1"/>
</dbReference>
<comment type="subunit">
    <text evidence="5">Heterodimer of LeuC and LeuD.</text>
</comment>
<proteinExistence type="inferred from homology"/>
<evidence type="ECO:0000259" key="14">
    <source>
        <dbReference type="Pfam" id="PF00694"/>
    </source>
</evidence>
<evidence type="ECO:0000313" key="15">
    <source>
        <dbReference type="EMBL" id="GAA1767982.1"/>
    </source>
</evidence>
<dbReference type="InterPro" id="IPR015928">
    <property type="entry name" value="Aconitase/3IPM_dehydase_swvl"/>
</dbReference>
<evidence type="ECO:0000256" key="3">
    <source>
        <dbReference type="ARBA" id="ARBA00004729"/>
    </source>
</evidence>
<comment type="function">
    <text evidence="2">Catalyzes the isomerization between 2-isopropylmalate and 3-isopropylmalate, via the formation of 2-isopropylmaleate.</text>
</comment>
<organism evidence="15 16">
    <name type="scientific">Luedemannella helvata</name>
    <dbReference type="NCBI Taxonomy" id="349315"/>
    <lineage>
        <taxon>Bacteria</taxon>
        <taxon>Bacillati</taxon>
        <taxon>Actinomycetota</taxon>
        <taxon>Actinomycetes</taxon>
        <taxon>Micromonosporales</taxon>
        <taxon>Micromonosporaceae</taxon>
        <taxon>Luedemannella</taxon>
    </lineage>
</organism>
<feature type="domain" description="Aconitase A/isopropylmalate dehydratase small subunit swivel" evidence="14">
    <location>
        <begin position="11"/>
        <end position="119"/>
    </location>
</feature>
<dbReference type="PANTHER" id="PTHR43345:SF5">
    <property type="entry name" value="3-ISOPROPYLMALATE DEHYDRATASE SMALL SUBUNIT"/>
    <property type="match status" value="1"/>
</dbReference>
<evidence type="ECO:0000256" key="8">
    <source>
        <dbReference type="ARBA" id="ARBA00022430"/>
    </source>
</evidence>
<dbReference type="InterPro" id="IPR050075">
    <property type="entry name" value="LeuD"/>
</dbReference>
<evidence type="ECO:0000256" key="6">
    <source>
        <dbReference type="ARBA" id="ARBA00011998"/>
    </source>
</evidence>
<dbReference type="InterPro" id="IPR004431">
    <property type="entry name" value="3-IsopropMal_deHydase_ssu"/>
</dbReference>
<dbReference type="InterPro" id="IPR025859">
    <property type="entry name" value="AurF/CmlI"/>
</dbReference>
<accession>A0ABN2KY36</accession>
<dbReference type="RefSeq" id="WP_344085126.1">
    <property type="nucleotide sequence ID" value="NZ_BAAALS010000024.1"/>
</dbReference>
<keyword evidence="9" id="KW-0028">Amino-acid biosynthesis</keyword>
<keyword evidence="16" id="KW-1185">Reference proteome</keyword>
<dbReference type="NCBIfam" id="TIGR00171">
    <property type="entry name" value="leuD"/>
    <property type="match status" value="1"/>
</dbReference>
<dbReference type="Pfam" id="PF11583">
    <property type="entry name" value="AurF"/>
    <property type="match status" value="1"/>
</dbReference>
<keyword evidence="10" id="KW-0456">Lyase</keyword>
<dbReference type="EMBL" id="BAAALS010000024">
    <property type="protein sequence ID" value="GAA1767982.1"/>
    <property type="molecule type" value="Genomic_DNA"/>
</dbReference>
<evidence type="ECO:0000313" key="16">
    <source>
        <dbReference type="Proteomes" id="UP001500655"/>
    </source>
</evidence>
<evidence type="ECO:0000256" key="10">
    <source>
        <dbReference type="ARBA" id="ARBA00023239"/>
    </source>
</evidence>